<keyword evidence="6 7" id="KW-0472">Membrane</keyword>
<dbReference type="InterPro" id="IPR011701">
    <property type="entry name" value="MFS"/>
</dbReference>
<dbReference type="AlphaFoldDB" id="A0A0U9HM75"/>
<evidence type="ECO:0000256" key="1">
    <source>
        <dbReference type="ARBA" id="ARBA00004651"/>
    </source>
</evidence>
<evidence type="ECO:0000256" key="5">
    <source>
        <dbReference type="ARBA" id="ARBA00022989"/>
    </source>
</evidence>
<sequence>MFEPMWGIPYVLYNFYLSLYMKSQGITDKQIGFLISLGFITAIIFSLLAGPITDTLGRRKTTFVFDVIAWPLAALIYAFASNFWMFALGIMINSAQRVTAVSYNLMVIEDSSNEQRFAAFNLINIINISAGILTPIAGIAVKMYGIVKAERFFLILAVVSMTVMMALRYYFHTETSTGKVILEERSKHKKKAGYNKNIYKEVIAELKYKPLILMIMSVLILFNMYTTIGTHLSLYFAPYMSEVLKIEKSMISLLGVANSATMIATLVFINPILSGKNTITNMVTGLILQACGLFMLITIPTNNLVITILAVMVFAAGFGIFRPFADAMLAEVTEGNTRATIYSLLNTGISILSATMGLISGYIYDLNPRLIYIISICILFICMLVLLSMKKSFSTQNSDGEAL</sequence>
<evidence type="ECO:0000313" key="10">
    <source>
        <dbReference type="Proteomes" id="UP000062160"/>
    </source>
</evidence>
<feature type="transmembrane region" description="Helical" evidence="7">
    <location>
        <begin position="211"/>
        <end position="237"/>
    </location>
</feature>
<keyword evidence="10" id="KW-1185">Reference proteome</keyword>
<reference evidence="9" key="1">
    <citation type="journal article" date="2016" name="Genome Announc.">
        <title>Draft Genome Sequence of the Syntrophic Lactate-Degrading Bacterium Tepidanaerobacter syntrophicus JLT.</title>
        <authorList>
            <person name="Matsuura N."/>
            <person name="Ohashi A."/>
            <person name="Tourlousse D.M."/>
            <person name="Sekiguchi Y."/>
        </authorList>
    </citation>
    <scope>NUCLEOTIDE SEQUENCE [LARGE SCALE GENOMIC DNA]</scope>
    <source>
        <strain evidence="9">JL</strain>
    </source>
</reference>
<dbReference type="InterPro" id="IPR036259">
    <property type="entry name" value="MFS_trans_sf"/>
</dbReference>
<dbReference type="Proteomes" id="UP000062160">
    <property type="component" value="Unassembled WGS sequence"/>
</dbReference>
<dbReference type="Gene3D" id="1.20.1250.20">
    <property type="entry name" value="MFS general substrate transporter like domains"/>
    <property type="match status" value="1"/>
</dbReference>
<dbReference type="STRING" id="224999.GCA_001485475_00022"/>
<comment type="subcellular location">
    <subcellularLocation>
        <location evidence="1">Cell membrane</location>
        <topology evidence="1">Multi-pass membrane protein</topology>
    </subcellularLocation>
</comment>
<keyword evidence="2" id="KW-0813">Transport</keyword>
<organism evidence="9">
    <name type="scientific">Tepidanaerobacter syntrophicus</name>
    <dbReference type="NCBI Taxonomy" id="224999"/>
    <lineage>
        <taxon>Bacteria</taxon>
        <taxon>Bacillati</taxon>
        <taxon>Bacillota</taxon>
        <taxon>Clostridia</taxon>
        <taxon>Thermosediminibacterales</taxon>
        <taxon>Tepidanaerobacteraceae</taxon>
        <taxon>Tepidanaerobacter</taxon>
    </lineage>
</organism>
<protein>
    <submittedName>
        <fullName evidence="9">Na+/melibiose symporter</fullName>
    </submittedName>
</protein>
<keyword evidence="3" id="KW-1003">Cell membrane</keyword>
<feature type="transmembrane region" description="Helical" evidence="7">
    <location>
        <begin position="344"/>
        <end position="364"/>
    </location>
</feature>
<evidence type="ECO:0000313" key="9">
    <source>
        <dbReference type="EMBL" id="GAQ24039.1"/>
    </source>
</evidence>
<keyword evidence="5 7" id="KW-1133">Transmembrane helix</keyword>
<keyword evidence="4 7" id="KW-0812">Transmembrane</keyword>
<accession>A0A0U9HM75</accession>
<feature type="transmembrane region" description="Helical" evidence="7">
    <location>
        <begin position="118"/>
        <end position="140"/>
    </location>
</feature>
<dbReference type="Pfam" id="PF07690">
    <property type="entry name" value="MFS_1"/>
    <property type="match status" value="1"/>
</dbReference>
<evidence type="ECO:0000256" key="4">
    <source>
        <dbReference type="ARBA" id="ARBA00022692"/>
    </source>
</evidence>
<gene>
    <name evidence="9" type="ORF">TSYNT_123</name>
</gene>
<evidence type="ECO:0000256" key="7">
    <source>
        <dbReference type="SAM" id="Phobius"/>
    </source>
</evidence>
<evidence type="ECO:0000259" key="8">
    <source>
        <dbReference type="PROSITE" id="PS50850"/>
    </source>
</evidence>
<feature type="transmembrane region" description="Helical" evidence="7">
    <location>
        <begin position="31"/>
        <end position="50"/>
    </location>
</feature>
<dbReference type="EMBL" id="DF976995">
    <property type="protein sequence ID" value="GAQ24039.1"/>
    <property type="molecule type" value="Genomic_DNA"/>
</dbReference>
<feature type="transmembrane region" description="Helical" evidence="7">
    <location>
        <begin position="305"/>
        <end position="324"/>
    </location>
</feature>
<dbReference type="PROSITE" id="PS50850">
    <property type="entry name" value="MFS"/>
    <property type="match status" value="1"/>
</dbReference>
<dbReference type="RefSeq" id="WP_059031061.1">
    <property type="nucleotide sequence ID" value="NZ_BSDN01000006.1"/>
</dbReference>
<evidence type="ECO:0000256" key="3">
    <source>
        <dbReference type="ARBA" id="ARBA00022475"/>
    </source>
</evidence>
<proteinExistence type="predicted"/>
<feature type="transmembrane region" description="Helical" evidence="7">
    <location>
        <begin position="370"/>
        <end position="389"/>
    </location>
</feature>
<dbReference type="GO" id="GO:0005886">
    <property type="term" value="C:plasma membrane"/>
    <property type="evidence" value="ECO:0007669"/>
    <property type="project" value="UniProtKB-SubCell"/>
</dbReference>
<feature type="transmembrane region" description="Helical" evidence="7">
    <location>
        <begin position="152"/>
        <end position="171"/>
    </location>
</feature>
<evidence type="ECO:0000256" key="2">
    <source>
        <dbReference type="ARBA" id="ARBA00022448"/>
    </source>
</evidence>
<dbReference type="SUPFAM" id="SSF103473">
    <property type="entry name" value="MFS general substrate transporter"/>
    <property type="match status" value="1"/>
</dbReference>
<name>A0A0U9HM75_9FIRM</name>
<dbReference type="InterPro" id="IPR050171">
    <property type="entry name" value="MFS_Transporters"/>
</dbReference>
<dbReference type="PANTHER" id="PTHR23517:SF3">
    <property type="entry name" value="INTEGRAL MEMBRANE TRANSPORT PROTEIN"/>
    <property type="match status" value="1"/>
</dbReference>
<feature type="transmembrane region" description="Helical" evidence="7">
    <location>
        <begin position="249"/>
        <end position="269"/>
    </location>
</feature>
<dbReference type="InterPro" id="IPR020846">
    <property type="entry name" value="MFS_dom"/>
</dbReference>
<feature type="transmembrane region" description="Helical" evidence="7">
    <location>
        <begin position="281"/>
        <end position="299"/>
    </location>
</feature>
<dbReference type="GO" id="GO:0022857">
    <property type="term" value="F:transmembrane transporter activity"/>
    <property type="evidence" value="ECO:0007669"/>
    <property type="project" value="InterPro"/>
</dbReference>
<evidence type="ECO:0000256" key="6">
    <source>
        <dbReference type="ARBA" id="ARBA00023136"/>
    </source>
</evidence>
<feature type="domain" description="Major facilitator superfamily (MFS) profile" evidence="8">
    <location>
        <begin position="1"/>
        <end position="393"/>
    </location>
</feature>
<dbReference type="PANTHER" id="PTHR23517">
    <property type="entry name" value="RESISTANCE PROTEIN MDTM, PUTATIVE-RELATED-RELATED"/>
    <property type="match status" value="1"/>
</dbReference>
<feature type="transmembrane region" description="Helical" evidence="7">
    <location>
        <begin position="62"/>
        <end position="80"/>
    </location>
</feature>